<proteinExistence type="predicted"/>
<dbReference type="EMBL" id="JAULSN010000006">
    <property type="protein sequence ID" value="KAK3369518.1"/>
    <property type="molecule type" value="Genomic_DNA"/>
</dbReference>
<comment type="caution">
    <text evidence="2">The sequence shown here is derived from an EMBL/GenBank/DDBJ whole genome shotgun (WGS) entry which is preliminary data.</text>
</comment>
<gene>
    <name evidence="2" type="ORF">B0T24DRAFT_596256</name>
</gene>
<dbReference type="Gene3D" id="3.40.390.10">
    <property type="entry name" value="Collagenase (Catalytic Domain)"/>
    <property type="match status" value="1"/>
</dbReference>
<dbReference type="Proteomes" id="UP001287356">
    <property type="component" value="Unassembled WGS sequence"/>
</dbReference>
<feature type="signal peptide" evidence="1">
    <location>
        <begin position="1"/>
        <end position="20"/>
    </location>
</feature>
<accession>A0AAE0K3X5</accession>
<reference evidence="2" key="2">
    <citation type="submission" date="2023-06" db="EMBL/GenBank/DDBJ databases">
        <authorList>
            <consortium name="Lawrence Berkeley National Laboratory"/>
            <person name="Haridas S."/>
            <person name="Hensen N."/>
            <person name="Bonometti L."/>
            <person name="Westerberg I."/>
            <person name="Brannstrom I.O."/>
            <person name="Guillou S."/>
            <person name="Cros-Aarteil S."/>
            <person name="Calhoun S."/>
            <person name="Kuo A."/>
            <person name="Mondo S."/>
            <person name="Pangilinan J."/>
            <person name="Riley R."/>
            <person name="Labutti K."/>
            <person name="Andreopoulos B."/>
            <person name="Lipzen A."/>
            <person name="Chen C."/>
            <person name="Yanf M."/>
            <person name="Daum C."/>
            <person name="Ng V."/>
            <person name="Clum A."/>
            <person name="Steindorff A."/>
            <person name="Ohm R."/>
            <person name="Martin F."/>
            <person name="Silar P."/>
            <person name="Natvig D."/>
            <person name="Lalanne C."/>
            <person name="Gautier V."/>
            <person name="Ament-Velasquez S.L."/>
            <person name="Kruys A."/>
            <person name="Hutchinson M.I."/>
            <person name="Powell A.J."/>
            <person name="Barry K."/>
            <person name="Miller A.N."/>
            <person name="Grigoriev I.V."/>
            <person name="Debuchy R."/>
            <person name="Gladieux P."/>
            <person name="Thoren M.H."/>
            <person name="Johannesson H."/>
        </authorList>
    </citation>
    <scope>NUCLEOTIDE SEQUENCE</scope>
    <source>
        <strain evidence="2">CBS 958.72</strain>
    </source>
</reference>
<protein>
    <recommendedName>
        <fullName evidence="4">Lysine-specific metallo-endopeptidase domain-containing protein</fullName>
    </recommendedName>
</protein>
<keyword evidence="3" id="KW-1185">Reference proteome</keyword>
<dbReference type="InterPro" id="IPR024079">
    <property type="entry name" value="MetalloPept_cat_dom_sf"/>
</dbReference>
<name>A0AAE0K3X5_9PEZI</name>
<evidence type="ECO:0008006" key="4">
    <source>
        <dbReference type="Google" id="ProtNLM"/>
    </source>
</evidence>
<dbReference type="GO" id="GO:0008237">
    <property type="term" value="F:metallopeptidase activity"/>
    <property type="evidence" value="ECO:0007669"/>
    <property type="project" value="InterPro"/>
</dbReference>
<evidence type="ECO:0000313" key="2">
    <source>
        <dbReference type="EMBL" id="KAK3369518.1"/>
    </source>
</evidence>
<evidence type="ECO:0000313" key="3">
    <source>
        <dbReference type="Proteomes" id="UP001287356"/>
    </source>
</evidence>
<sequence length="351" mass="38303">MRLASTIAGLLALAVPGILAAQVSIAKAFKINTANNDQGGCAWVGLANLENMFADCYTLVNEGLQARKEYKTSPEAKRLLDAYFRLKSPAKDLTDAQLNTIAGNWMEDPGKIGINGGAKATPYLFCHSTWLLRRQMTDPAWLTGRTEYKNKQGVTQRIMDIPEYVQMQKKQKAATKRVAVPYWSDKHNSYIFDQIYPGGGPNSGLCSAAGFEGATQHDLWPSTITLCPASFGTTNTALNPVTRRLRSLAPAPVTQANKARAQKFSAIFGMNMPSAATLFHELFHLVLGNDDSTPAVGEIYSVDQMLTTTFDNAVDNAETFTAVAVAYDYTIHDTPVNGNRVEFYSGKVLKG</sequence>
<organism evidence="2 3">
    <name type="scientific">Lasiosphaeria ovina</name>
    <dbReference type="NCBI Taxonomy" id="92902"/>
    <lineage>
        <taxon>Eukaryota</taxon>
        <taxon>Fungi</taxon>
        <taxon>Dikarya</taxon>
        <taxon>Ascomycota</taxon>
        <taxon>Pezizomycotina</taxon>
        <taxon>Sordariomycetes</taxon>
        <taxon>Sordariomycetidae</taxon>
        <taxon>Sordariales</taxon>
        <taxon>Lasiosphaeriaceae</taxon>
        <taxon>Lasiosphaeria</taxon>
    </lineage>
</organism>
<keyword evidence="1" id="KW-0732">Signal</keyword>
<evidence type="ECO:0000256" key="1">
    <source>
        <dbReference type="SAM" id="SignalP"/>
    </source>
</evidence>
<dbReference type="AlphaFoldDB" id="A0AAE0K3X5"/>
<feature type="chain" id="PRO_5042259943" description="Lysine-specific metallo-endopeptidase domain-containing protein" evidence="1">
    <location>
        <begin position="21"/>
        <end position="351"/>
    </location>
</feature>
<reference evidence="2" key="1">
    <citation type="journal article" date="2023" name="Mol. Phylogenet. Evol.">
        <title>Genome-scale phylogeny and comparative genomics of the fungal order Sordariales.</title>
        <authorList>
            <person name="Hensen N."/>
            <person name="Bonometti L."/>
            <person name="Westerberg I."/>
            <person name="Brannstrom I.O."/>
            <person name="Guillou S."/>
            <person name="Cros-Aarteil S."/>
            <person name="Calhoun S."/>
            <person name="Haridas S."/>
            <person name="Kuo A."/>
            <person name="Mondo S."/>
            <person name="Pangilinan J."/>
            <person name="Riley R."/>
            <person name="LaButti K."/>
            <person name="Andreopoulos B."/>
            <person name="Lipzen A."/>
            <person name="Chen C."/>
            <person name="Yan M."/>
            <person name="Daum C."/>
            <person name="Ng V."/>
            <person name="Clum A."/>
            <person name="Steindorff A."/>
            <person name="Ohm R.A."/>
            <person name="Martin F."/>
            <person name="Silar P."/>
            <person name="Natvig D.O."/>
            <person name="Lalanne C."/>
            <person name="Gautier V."/>
            <person name="Ament-Velasquez S.L."/>
            <person name="Kruys A."/>
            <person name="Hutchinson M.I."/>
            <person name="Powell A.J."/>
            <person name="Barry K."/>
            <person name="Miller A.N."/>
            <person name="Grigoriev I.V."/>
            <person name="Debuchy R."/>
            <person name="Gladieux P."/>
            <person name="Hiltunen Thoren M."/>
            <person name="Johannesson H."/>
        </authorList>
    </citation>
    <scope>NUCLEOTIDE SEQUENCE</scope>
    <source>
        <strain evidence="2">CBS 958.72</strain>
    </source>
</reference>